<dbReference type="PANTHER" id="PTHR43537">
    <property type="entry name" value="TRANSCRIPTIONAL REGULATOR, GNTR FAMILY"/>
    <property type="match status" value="1"/>
</dbReference>
<keyword evidence="6" id="KW-1185">Reference proteome</keyword>
<evidence type="ECO:0000256" key="3">
    <source>
        <dbReference type="ARBA" id="ARBA00023163"/>
    </source>
</evidence>
<evidence type="ECO:0000313" key="6">
    <source>
        <dbReference type="Proteomes" id="UP000474957"/>
    </source>
</evidence>
<dbReference type="Proteomes" id="UP000474957">
    <property type="component" value="Unassembled WGS sequence"/>
</dbReference>
<keyword evidence="2" id="KW-0238">DNA-binding</keyword>
<dbReference type="CDD" id="cd07377">
    <property type="entry name" value="WHTH_GntR"/>
    <property type="match status" value="1"/>
</dbReference>
<dbReference type="InterPro" id="IPR000524">
    <property type="entry name" value="Tscrpt_reg_HTH_GntR"/>
</dbReference>
<dbReference type="Pfam" id="PF07729">
    <property type="entry name" value="FCD"/>
    <property type="match status" value="1"/>
</dbReference>
<dbReference type="SMART" id="SM00345">
    <property type="entry name" value="HTH_GNTR"/>
    <property type="match status" value="1"/>
</dbReference>
<accession>A0A6L5Z3M3</accession>
<keyword evidence="3" id="KW-0804">Transcription</keyword>
<dbReference type="InterPro" id="IPR036390">
    <property type="entry name" value="WH_DNA-bd_sf"/>
</dbReference>
<comment type="caution">
    <text evidence="5">The sequence shown here is derived from an EMBL/GenBank/DDBJ whole genome shotgun (WGS) entry which is preliminary data.</text>
</comment>
<evidence type="ECO:0000256" key="2">
    <source>
        <dbReference type="ARBA" id="ARBA00023125"/>
    </source>
</evidence>
<dbReference type="SMART" id="SM00895">
    <property type="entry name" value="FCD"/>
    <property type="match status" value="1"/>
</dbReference>
<dbReference type="SUPFAM" id="SSF46785">
    <property type="entry name" value="Winged helix' DNA-binding domain"/>
    <property type="match status" value="1"/>
</dbReference>
<dbReference type="PROSITE" id="PS50949">
    <property type="entry name" value="HTH_GNTR"/>
    <property type="match status" value="1"/>
</dbReference>
<dbReference type="PRINTS" id="PR00035">
    <property type="entry name" value="HTHGNTR"/>
</dbReference>
<dbReference type="Gene3D" id="1.10.10.10">
    <property type="entry name" value="Winged helix-like DNA-binding domain superfamily/Winged helix DNA-binding domain"/>
    <property type="match status" value="1"/>
</dbReference>
<dbReference type="SUPFAM" id="SSF48008">
    <property type="entry name" value="GntR ligand-binding domain-like"/>
    <property type="match status" value="1"/>
</dbReference>
<gene>
    <name evidence="5" type="ORF">GE300_14960</name>
</gene>
<name>A0A6L5Z3M3_9RHOB</name>
<protein>
    <submittedName>
        <fullName evidence="5">FCD domain-containing protein</fullName>
    </submittedName>
</protein>
<dbReference type="GO" id="GO:0003700">
    <property type="term" value="F:DNA-binding transcription factor activity"/>
    <property type="evidence" value="ECO:0007669"/>
    <property type="project" value="InterPro"/>
</dbReference>
<dbReference type="AlphaFoldDB" id="A0A6L5Z3M3"/>
<dbReference type="InterPro" id="IPR011711">
    <property type="entry name" value="GntR_C"/>
</dbReference>
<dbReference type="Pfam" id="PF00392">
    <property type="entry name" value="GntR"/>
    <property type="match status" value="1"/>
</dbReference>
<dbReference type="InterPro" id="IPR008920">
    <property type="entry name" value="TF_FadR/GntR_C"/>
</dbReference>
<proteinExistence type="predicted"/>
<dbReference type="PANTHER" id="PTHR43537:SF5">
    <property type="entry name" value="UXU OPERON TRANSCRIPTIONAL REGULATOR"/>
    <property type="match status" value="1"/>
</dbReference>
<dbReference type="InterPro" id="IPR036388">
    <property type="entry name" value="WH-like_DNA-bd_sf"/>
</dbReference>
<organism evidence="5 6">
    <name type="scientific">Halovulum marinum</name>
    <dbReference type="NCBI Taxonomy" id="2662447"/>
    <lineage>
        <taxon>Bacteria</taxon>
        <taxon>Pseudomonadati</taxon>
        <taxon>Pseudomonadota</taxon>
        <taxon>Alphaproteobacteria</taxon>
        <taxon>Rhodobacterales</taxon>
        <taxon>Paracoccaceae</taxon>
        <taxon>Halovulum</taxon>
    </lineage>
</organism>
<evidence type="ECO:0000313" key="5">
    <source>
        <dbReference type="EMBL" id="MSU90899.1"/>
    </source>
</evidence>
<sequence length="263" mass="28794">MQGCHRSRRGGVSAKLRCREATVTWTNIRPAQQRRLGDEVFEALERLIRSGELRPGEKLASEGELSARFEVSRPVVRSALKRLREEGLVISRKGSGSFVAQELRQEDQQKAAASQLQSMLYALEFRKSLEPDAARYAALRRGDDELLALEAALEAFKAAGGSPAHSHVDFLFHKAVAAASLNDHYIKGLDLISYDIDLGVTLAEHLSKIGVADRRRAIFGEHEAIVDAIRDQDPDAAADAMMRHLAYAQARVIARGQAVGAGG</sequence>
<dbReference type="GO" id="GO:0003677">
    <property type="term" value="F:DNA binding"/>
    <property type="evidence" value="ECO:0007669"/>
    <property type="project" value="UniProtKB-KW"/>
</dbReference>
<dbReference type="EMBL" id="WIND01000013">
    <property type="protein sequence ID" value="MSU90899.1"/>
    <property type="molecule type" value="Genomic_DNA"/>
</dbReference>
<keyword evidence="1" id="KW-0805">Transcription regulation</keyword>
<dbReference type="Gene3D" id="1.20.120.530">
    <property type="entry name" value="GntR ligand-binding domain-like"/>
    <property type="match status" value="1"/>
</dbReference>
<feature type="domain" description="HTH gntR-type" evidence="4">
    <location>
        <begin position="34"/>
        <end position="102"/>
    </location>
</feature>
<evidence type="ECO:0000256" key="1">
    <source>
        <dbReference type="ARBA" id="ARBA00023015"/>
    </source>
</evidence>
<evidence type="ECO:0000259" key="4">
    <source>
        <dbReference type="PROSITE" id="PS50949"/>
    </source>
</evidence>
<reference evidence="5 6" key="1">
    <citation type="submission" date="2019-10" db="EMBL/GenBank/DDBJ databases">
        <title>Cognatihalovulum marinum gen. nov. sp. nov., a new member of the family Rhodobacteraceae isolated from deep seawater of the Northwest Indian Ocean.</title>
        <authorList>
            <person name="Ruan C."/>
            <person name="Wang J."/>
            <person name="Zheng X."/>
            <person name="Song L."/>
            <person name="Zhu Y."/>
            <person name="Huang Y."/>
            <person name="Lu Z."/>
            <person name="Du W."/>
            <person name="Huang L."/>
            <person name="Dai X."/>
        </authorList>
    </citation>
    <scope>NUCLEOTIDE SEQUENCE [LARGE SCALE GENOMIC DNA]</scope>
    <source>
        <strain evidence="5 6">2CG4</strain>
    </source>
</reference>